<dbReference type="AlphaFoldDB" id="A0A6G1GIE5"/>
<organism evidence="7">
    <name type="scientific">Eremomyces bilateralis CBS 781.70</name>
    <dbReference type="NCBI Taxonomy" id="1392243"/>
    <lineage>
        <taxon>Eukaryota</taxon>
        <taxon>Fungi</taxon>
        <taxon>Dikarya</taxon>
        <taxon>Ascomycota</taxon>
        <taxon>Pezizomycotina</taxon>
        <taxon>Dothideomycetes</taxon>
        <taxon>Dothideomycetes incertae sedis</taxon>
        <taxon>Eremomycetales</taxon>
        <taxon>Eremomycetaceae</taxon>
        <taxon>Eremomyces</taxon>
    </lineage>
</organism>
<keyword evidence="4" id="KW-1133">Transmembrane helix</keyword>
<dbReference type="Proteomes" id="UP000504638">
    <property type="component" value="Unplaced"/>
</dbReference>
<reference evidence="9" key="3">
    <citation type="submission" date="2025-04" db="UniProtKB">
        <authorList>
            <consortium name="RefSeq"/>
        </authorList>
    </citation>
    <scope>IDENTIFICATION</scope>
    <source>
        <strain evidence="9">CBS 781.70</strain>
    </source>
</reference>
<dbReference type="OrthoDB" id="1913277at2759"/>
<keyword evidence="7" id="KW-0830">Ubiquinone</keyword>
<dbReference type="InterPro" id="IPR039205">
    <property type="entry name" value="NDUFA11"/>
</dbReference>
<dbReference type="GO" id="GO:0005743">
    <property type="term" value="C:mitochondrial inner membrane"/>
    <property type="evidence" value="ECO:0007669"/>
    <property type="project" value="UniProtKB-SubCell"/>
</dbReference>
<dbReference type="GO" id="GO:0045271">
    <property type="term" value="C:respiratory chain complex I"/>
    <property type="evidence" value="ECO:0007669"/>
    <property type="project" value="InterPro"/>
</dbReference>
<dbReference type="EMBL" id="ML975149">
    <property type="protein sequence ID" value="KAF1817659.1"/>
    <property type="molecule type" value="Genomic_DNA"/>
</dbReference>
<keyword evidence="8" id="KW-1185">Reference proteome</keyword>
<keyword evidence="3" id="KW-0999">Mitochondrion inner membrane</keyword>
<evidence type="ECO:0000313" key="7">
    <source>
        <dbReference type="EMBL" id="KAF1817659.1"/>
    </source>
</evidence>
<dbReference type="PANTHER" id="PTHR21382">
    <property type="entry name" value="NADH-UBIQUINONE OXIDOREDUCTASE SUBUNIT"/>
    <property type="match status" value="1"/>
</dbReference>
<gene>
    <name evidence="7 9" type="ORF">P152DRAFT_454233</name>
</gene>
<evidence type="ECO:0000256" key="5">
    <source>
        <dbReference type="ARBA" id="ARBA00023128"/>
    </source>
</evidence>
<evidence type="ECO:0000256" key="4">
    <source>
        <dbReference type="ARBA" id="ARBA00022989"/>
    </source>
</evidence>
<comment type="subcellular location">
    <subcellularLocation>
        <location evidence="1">Mitochondrion inner membrane</location>
        <topology evidence="1">Multi-pass membrane protein</topology>
    </subcellularLocation>
</comment>
<evidence type="ECO:0000256" key="2">
    <source>
        <dbReference type="ARBA" id="ARBA00022692"/>
    </source>
</evidence>
<dbReference type="PANTHER" id="PTHR21382:SF1">
    <property type="entry name" value="NADH DEHYDROGENASE [UBIQUINONE] 1 ALPHA SUBCOMPLEX SUBUNIT 11"/>
    <property type="match status" value="1"/>
</dbReference>
<protein>
    <submittedName>
        <fullName evidence="7 9">NADH-ubiquinone oxidoreductase 213 kDa subunit</fullName>
    </submittedName>
</protein>
<reference evidence="9" key="2">
    <citation type="submission" date="2020-04" db="EMBL/GenBank/DDBJ databases">
        <authorList>
            <consortium name="NCBI Genome Project"/>
        </authorList>
    </citation>
    <scope>NUCLEOTIDE SEQUENCE</scope>
    <source>
        <strain evidence="9">CBS 781.70</strain>
    </source>
</reference>
<evidence type="ECO:0000256" key="1">
    <source>
        <dbReference type="ARBA" id="ARBA00004448"/>
    </source>
</evidence>
<dbReference type="GeneID" id="54419126"/>
<dbReference type="RefSeq" id="XP_033539290.1">
    <property type="nucleotide sequence ID" value="XM_033678556.1"/>
</dbReference>
<evidence type="ECO:0000256" key="3">
    <source>
        <dbReference type="ARBA" id="ARBA00022792"/>
    </source>
</evidence>
<proteinExistence type="predicted"/>
<keyword evidence="5" id="KW-0496">Mitochondrion</keyword>
<keyword evidence="2" id="KW-0812">Transmembrane</keyword>
<evidence type="ECO:0000256" key="6">
    <source>
        <dbReference type="ARBA" id="ARBA00023136"/>
    </source>
</evidence>
<dbReference type="GO" id="GO:0006120">
    <property type="term" value="P:mitochondrial electron transport, NADH to ubiquinone"/>
    <property type="evidence" value="ECO:0007669"/>
    <property type="project" value="InterPro"/>
</dbReference>
<name>A0A6G1GIE5_9PEZI</name>
<reference evidence="7 9" key="1">
    <citation type="submission" date="2020-01" db="EMBL/GenBank/DDBJ databases">
        <authorList>
            <consortium name="DOE Joint Genome Institute"/>
            <person name="Haridas S."/>
            <person name="Albert R."/>
            <person name="Binder M."/>
            <person name="Bloem J."/>
            <person name="Labutti K."/>
            <person name="Salamov A."/>
            <person name="Andreopoulos B."/>
            <person name="Baker S.E."/>
            <person name="Barry K."/>
            <person name="Bills G."/>
            <person name="Bluhm B.H."/>
            <person name="Cannon C."/>
            <person name="Castanera R."/>
            <person name="Culley D.E."/>
            <person name="Daum C."/>
            <person name="Ezra D."/>
            <person name="Gonzalez J.B."/>
            <person name="Henrissat B."/>
            <person name="Kuo A."/>
            <person name="Liang C."/>
            <person name="Lipzen A."/>
            <person name="Lutzoni F."/>
            <person name="Magnuson J."/>
            <person name="Mondo S."/>
            <person name="Nolan M."/>
            <person name="Ohm R."/>
            <person name="Pangilinan J."/>
            <person name="Park H.-J."/>
            <person name="Ramirez L."/>
            <person name="Alfaro M."/>
            <person name="Sun H."/>
            <person name="Tritt A."/>
            <person name="Yoshinaga Y."/>
            <person name="Zwiers L.-H."/>
            <person name="Turgeon B.G."/>
            <person name="Goodwin S.B."/>
            <person name="Spatafora J.W."/>
            <person name="Crous P.W."/>
            <person name="Grigoriev I.V."/>
        </authorList>
    </citation>
    <scope>NUCLEOTIDE SEQUENCE</scope>
    <source>
        <strain evidence="7 9">CBS 781.70</strain>
    </source>
</reference>
<keyword evidence="6" id="KW-0472">Membrane</keyword>
<accession>A0A6G1GIE5</accession>
<evidence type="ECO:0000313" key="9">
    <source>
        <dbReference type="RefSeq" id="XP_033539290.1"/>
    </source>
</evidence>
<sequence length="203" mass="21919">MAPSNHGSDGHYEPEDAIGATIKTTAITFGAGGLLAAAQTSLTKQNIGAFGIFTRYGNTVAMFTVGGASYQFVKSVSANLRQKKDHWNNALGGFAAGAAVGAFRRTIPAIIGSATASAVWMGGYEYLTGGNLFNPQPLGEAIDREEDQVEKYNKIMNNYRRPIEETISELGEGRGIKAPGYEERRRQRIKERYGVDIDPVPVQ</sequence>
<evidence type="ECO:0000313" key="8">
    <source>
        <dbReference type="Proteomes" id="UP000504638"/>
    </source>
</evidence>